<keyword evidence="2" id="KW-1185">Reference proteome</keyword>
<accession>A0ABX7R9Q5</accession>
<sequence length="274" mass="30123">MGMERFGNAVLALALLLPGASPAFEDERKYALYAEGDIVLNPDGTVRDYTLTSTELPPSIAVPVDRSVRSWRFVPVLVDGQPVAAKSRWNLRLSLEPVDGNYRMRITKVTFGNPKRVHGLTPPKYPRDAAVAGIGAQVDLALKLDDKGKVIAAHSYQTSLTHRANDKVSGAWRRRFEQAATEAAMQWTFDLTETIGGKTVESITRVPVEFVAPTRNGEGMTRWQSYVPGPINPLPWPEATGAVVDIDQREPGDDAPRSMSSRFRLVDDVVGKVL</sequence>
<dbReference type="RefSeq" id="WP_200607628.1">
    <property type="nucleotide sequence ID" value="NZ_CP071517.1"/>
</dbReference>
<evidence type="ECO:0000313" key="1">
    <source>
        <dbReference type="EMBL" id="QSX74061.1"/>
    </source>
</evidence>
<reference evidence="1 2" key="1">
    <citation type="submission" date="2021-02" db="EMBL/GenBank/DDBJ databases">
        <title>Lysobacter arenosi sp. nov., isolated from soil of gangwondo yeongwol, south Korea.</title>
        <authorList>
            <person name="Kim K.R."/>
            <person name="Kim K.H."/>
            <person name="Jeon C.O."/>
        </authorList>
    </citation>
    <scope>NUCLEOTIDE SEQUENCE [LARGE SCALE GENOMIC DNA]</scope>
    <source>
        <strain evidence="1 2">R7</strain>
    </source>
</reference>
<organism evidence="1 2">
    <name type="scientific">Lysobacter arenosi</name>
    <dbReference type="NCBI Taxonomy" id="2795387"/>
    <lineage>
        <taxon>Bacteria</taxon>
        <taxon>Pseudomonadati</taxon>
        <taxon>Pseudomonadota</taxon>
        <taxon>Gammaproteobacteria</taxon>
        <taxon>Lysobacterales</taxon>
        <taxon>Lysobacteraceae</taxon>
        <taxon>Lysobacter</taxon>
    </lineage>
</organism>
<evidence type="ECO:0008006" key="3">
    <source>
        <dbReference type="Google" id="ProtNLM"/>
    </source>
</evidence>
<dbReference type="Gene3D" id="3.30.1150.10">
    <property type="match status" value="1"/>
</dbReference>
<name>A0ABX7R9Q5_9GAMM</name>
<gene>
    <name evidence="1" type="ORF">HIV01_012665</name>
</gene>
<dbReference type="SUPFAM" id="SSF74653">
    <property type="entry name" value="TolA/TonB C-terminal domain"/>
    <property type="match status" value="1"/>
</dbReference>
<dbReference type="Proteomes" id="UP000663400">
    <property type="component" value="Chromosome"/>
</dbReference>
<proteinExistence type="predicted"/>
<protein>
    <recommendedName>
        <fullName evidence="3">Energy transducer TonB</fullName>
    </recommendedName>
</protein>
<dbReference type="EMBL" id="CP071517">
    <property type="protein sequence ID" value="QSX74061.1"/>
    <property type="molecule type" value="Genomic_DNA"/>
</dbReference>
<evidence type="ECO:0000313" key="2">
    <source>
        <dbReference type="Proteomes" id="UP000663400"/>
    </source>
</evidence>